<dbReference type="RefSeq" id="WP_090662610.1">
    <property type="nucleotide sequence ID" value="NZ_FOXQ01000016.1"/>
</dbReference>
<protein>
    <submittedName>
        <fullName evidence="3">YcxB-like protein</fullName>
    </submittedName>
</protein>
<dbReference type="InterPro" id="IPR025588">
    <property type="entry name" value="YcxB-like_C"/>
</dbReference>
<feature type="transmembrane region" description="Helical" evidence="1">
    <location>
        <begin position="26"/>
        <end position="46"/>
    </location>
</feature>
<evidence type="ECO:0000256" key="1">
    <source>
        <dbReference type="SAM" id="Phobius"/>
    </source>
</evidence>
<dbReference type="AlphaFoldDB" id="A0A1I5Z3I6"/>
<feature type="transmembrane region" description="Helical" evidence="1">
    <location>
        <begin position="58"/>
        <end position="77"/>
    </location>
</feature>
<gene>
    <name evidence="3" type="ORF">SAMN05444277_11633</name>
</gene>
<proteinExistence type="predicted"/>
<reference evidence="3 4" key="1">
    <citation type="submission" date="2016-10" db="EMBL/GenBank/DDBJ databases">
        <authorList>
            <person name="de Groot N.N."/>
        </authorList>
    </citation>
    <scope>NUCLEOTIDE SEQUENCE [LARGE SCALE GENOMIC DNA]</scope>
    <source>
        <strain evidence="3 4">DSM 28286</strain>
    </source>
</reference>
<accession>A0A1I5Z3I6</accession>
<name>A0A1I5Z3I6_9BACT</name>
<feature type="domain" description="YcxB-like C-terminal" evidence="2">
    <location>
        <begin position="93"/>
        <end position="142"/>
    </location>
</feature>
<dbReference type="EMBL" id="FOXQ01000016">
    <property type="protein sequence ID" value="SFQ51000.1"/>
    <property type="molecule type" value="Genomic_DNA"/>
</dbReference>
<dbReference type="Pfam" id="PF14317">
    <property type="entry name" value="YcxB"/>
    <property type="match status" value="1"/>
</dbReference>
<keyword evidence="1" id="KW-1133">Transmembrane helix</keyword>
<organism evidence="3 4">
    <name type="scientific">Parafilimonas terrae</name>
    <dbReference type="NCBI Taxonomy" id="1465490"/>
    <lineage>
        <taxon>Bacteria</taxon>
        <taxon>Pseudomonadati</taxon>
        <taxon>Bacteroidota</taxon>
        <taxon>Chitinophagia</taxon>
        <taxon>Chitinophagales</taxon>
        <taxon>Chitinophagaceae</taxon>
        <taxon>Parafilimonas</taxon>
    </lineage>
</organism>
<dbReference type="Proteomes" id="UP000199031">
    <property type="component" value="Unassembled WGS sequence"/>
</dbReference>
<evidence type="ECO:0000259" key="2">
    <source>
        <dbReference type="Pfam" id="PF14317"/>
    </source>
</evidence>
<sequence length="160" mass="19237">MHFSFSYNKKKVLQALRYHFIAQREIKLLFIIIILFDIISGVLYFSGKIHPQPFLLGAFIWFFFLISFWFLMPAIVYKRSLTFKESFTIYFQPSYIALENDKGRVEWEWNRFSNYFETPYFFHLYFSPKSFFLVPKNNLGSDETSGVRTLLQDNIRKGKS</sequence>
<keyword evidence="4" id="KW-1185">Reference proteome</keyword>
<dbReference type="OrthoDB" id="663382at2"/>
<keyword evidence="1" id="KW-0472">Membrane</keyword>
<evidence type="ECO:0000313" key="3">
    <source>
        <dbReference type="EMBL" id="SFQ51000.1"/>
    </source>
</evidence>
<evidence type="ECO:0000313" key="4">
    <source>
        <dbReference type="Proteomes" id="UP000199031"/>
    </source>
</evidence>
<dbReference type="STRING" id="1465490.SAMN05444277_11633"/>
<keyword evidence="1" id="KW-0812">Transmembrane</keyword>